<organism evidence="3 4">
    <name type="scientific">Bimuria novae-zelandiae CBS 107.79</name>
    <dbReference type="NCBI Taxonomy" id="1447943"/>
    <lineage>
        <taxon>Eukaryota</taxon>
        <taxon>Fungi</taxon>
        <taxon>Dikarya</taxon>
        <taxon>Ascomycota</taxon>
        <taxon>Pezizomycotina</taxon>
        <taxon>Dothideomycetes</taxon>
        <taxon>Pleosporomycetidae</taxon>
        <taxon>Pleosporales</taxon>
        <taxon>Massarineae</taxon>
        <taxon>Didymosphaeriaceae</taxon>
        <taxon>Bimuria</taxon>
    </lineage>
</organism>
<keyword evidence="4" id="KW-1185">Reference proteome</keyword>
<dbReference type="InterPro" id="IPR052895">
    <property type="entry name" value="HetReg/Transcr_Mod"/>
</dbReference>
<dbReference type="Pfam" id="PF06985">
    <property type="entry name" value="HET"/>
    <property type="match status" value="1"/>
</dbReference>
<dbReference type="Pfam" id="PF26639">
    <property type="entry name" value="Het-6_barrel"/>
    <property type="match status" value="1"/>
</dbReference>
<evidence type="ECO:0000313" key="3">
    <source>
        <dbReference type="EMBL" id="KAF1968439.1"/>
    </source>
</evidence>
<dbReference type="PANTHER" id="PTHR24148:SF80">
    <property type="entry name" value="HETEROKARYON INCOMPATIBILITY DOMAIN-CONTAINING PROTEIN"/>
    <property type="match status" value="1"/>
</dbReference>
<sequence length="698" mass="78599">MAFEHSERCSFLTREEECDCYLSENARFLGPKQAPFSPATRTAPPGPLGQVNEEGRNQIRDFLAKQLDKSKPSAHDAPLSTNSVYSALNPGEIRVLELNPGQFAESLHGALHVARIDFQYPRISSFQRYTNHAISLPEGEPLWYTALSYTWGEPIFDVEFHFANEASIQITSSLASALKHLRSEHDSVFLWIDQICIDQSNVKEKEKQIPLMGMIYAHATNTVIWLGDEDVDDPQVAFDMIQRVHSQLQLYEGTIQLDDFERLKFPALYVVAVPPEWVQVLALFRRPWFSRLWVIQEAVLSMNLYVKCGRAVVPWDDFAVWCETMRASGIGGLLERAAPTRETRFGLLTVNELSTFRTFDQTHESQPSLLETLVMSRYARASNAKDKEVFQEAAVAVLPTNLFGLLSCVDSEVPTSPSWVPDWTSDNPTEPLGFSTKTWALYSAGGLLSGSKESDEFEHGYILQDDGRSLVLRGVLFDTVESFSTTMNNPFIEVHDGSQLPGHTWPEPGITVSANDELKESLTMIQQNTLYPAGETIWDAFWKTLVAGKDATSLSKAPDKYSEVLSLIVDELSGRELRIPGQPYSPRRQKGYFTTKSLMSRKPRKTLNDLDKAFRTASDRRRFAITRKRYFCLVPRGTKKDDYIVVFQGGHVPFVVREKSGVGDKGGFELVGETYVHGLMKGEIFDKGSVAFENIKLV</sequence>
<dbReference type="InterPro" id="IPR010730">
    <property type="entry name" value="HET"/>
</dbReference>
<evidence type="ECO:0000259" key="2">
    <source>
        <dbReference type="Pfam" id="PF06985"/>
    </source>
</evidence>
<dbReference type="PANTHER" id="PTHR24148">
    <property type="entry name" value="ANKYRIN REPEAT DOMAIN-CONTAINING PROTEIN 39 HOMOLOG-RELATED"/>
    <property type="match status" value="1"/>
</dbReference>
<feature type="domain" description="Heterokaryon incompatibility" evidence="2">
    <location>
        <begin position="144"/>
        <end position="297"/>
    </location>
</feature>
<evidence type="ECO:0000256" key="1">
    <source>
        <dbReference type="SAM" id="MobiDB-lite"/>
    </source>
</evidence>
<name>A0A6A5UWS2_9PLEO</name>
<gene>
    <name evidence="3" type="ORF">BU23DRAFT_541102</name>
</gene>
<dbReference type="OrthoDB" id="2288928at2759"/>
<proteinExistence type="predicted"/>
<dbReference type="Proteomes" id="UP000800036">
    <property type="component" value="Unassembled WGS sequence"/>
</dbReference>
<feature type="region of interest" description="Disordered" evidence="1">
    <location>
        <begin position="34"/>
        <end position="53"/>
    </location>
</feature>
<dbReference type="EMBL" id="ML976720">
    <property type="protein sequence ID" value="KAF1968439.1"/>
    <property type="molecule type" value="Genomic_DNA"/>
</dbReference>
<dbReference type="AlphaFoldDB" id="A0A6A5UWS2"/>
<evidence type="ECO:0000313" key="4">
    <source>
        <dbReference type="Proteomes" id="UP000800036"/>
    </source>
</evidence>
<reference evidence="3" key="1">
    <citation type="journal article" date="2020" name="Stud. Mycol.">
        <title>101 Dothideomycetes genomes: a test case for predicting lifestyles and emergence of pathogens.</title>
        <authorList>
            <person name="Haridas S."/>
            <person name="Albert R."/>
            <person name="Binder M."/>
            <person name="Bloem J."/>
            <person name="Labutti K."/>
            <person name="Salamov A."/>
            <person name="Andreopoulos B."/>
            <person name="Baker S."/>
            <person name="Barry K."/>
            <person name="Bills G."/>
            <person name="Bluhm B."/>
            <person name="Cannon C."/>
            <person name="Castanera R."/>
            <person name="Culley D."/>
            <person name="Daum C."/>
            <person name="Ezra D."/>
            <person name="Gonzalez J."/>
            <person name="Henrissat B."/>
            <person name="Kuo A."/>
            <person name="Liang C."/>
            <person name="Lipzen A."/>
            <person name="Lutzoni F."/>
            <person name="Magnuson J."/>
            <person name="Mondo S."/>
            <person name="Nolan M."/>
            <person name="Ohm R."/>
            <person name="Pangilinan J."/>
            <person name="Park H.-J."/>
            <person name="Ramirez L."/>
            <person name="Alfaro M."/>
            <person name="Sun H."/>
            <person name="Tritt A."/>
            <person name="Yoshinaga Y."/>
            <person name="Zwiers L.-H."/>
            <person name="Turgeon B."/>
            <person name="Goodwin S."/>
            <person name="Spatafora J."/>
            <person name="Crous P."/>
            <person name="Grigoriev I."/>
        </authorList>
    </citation>
    <scope>NUCLEOTIDE SEQUENCE</scope>
    <source>
        <strain evidence="3">CBS 107.79</strain>
    </source>
</reference>
<accession>A0A6A5UWS2</accession>
<protein>
    <submittedName>
        <fullName evidence="3">HET-domain-containing protein</fullName>
    </submittedName>
</protein>